<evidence type="ECO:0000256" key="2">
    <source>
        <dbReference type="ARBA" id="ARBA00023304"/>
    </source>
</evidence>
<protein>
    <submittedName>
        <fullName evidence="3">HAD family hydrolase</fullName>
    </submittedName>
</protein>
<dbReference type="SUPFAM" id="SSF52540">
    <property type="entry name" value="P-loop containing nucleoside triphosphate hydrolases"/>
    <property type="match status" value="1"/>
</dbReference>
<dbReference type="PANTHER" id="PTHR42743:SF11">
    <property type="entry name" value="AMINODEOXYCHORISMATE LYASE"/>
    <property type="match status" value="1"/>
</dbReference>
<dbReference type="Gene3D" id="3.40.50.300">
    <property type="entry name" value="P-loop containing nucleotide triphosphate hydrolases"/>
    <property type="match status" value="1"/>
</dbReference>
<evidence type="ECO:0000256" key="1">
    <source>
        <dbReference type="ARBA" id="ARBA00009320"/>
    </source>
</evidence>
<dbReference type="Proteomes" id="UP000596387">
    <property type="component" value="Chromosome"/>
</dbReference>
<dbReference type="InterPro" id="IPR050571">
    <property type="entry name" value="Class-IV_PLP-Dep_Aminotrnsfr"/>
</dbReference>
<evidence type="ECO:0000313" key="4">
    <source>
        <dbReference type="Proteomes" id="UP000596387"/>
    </source>
</evidence>
<dbReference type="RefSeq" id="WP_039616133.1">
    <property type="nucleotide sequence ID" value="NZ_CP047166.1"/>
</dbReference>
<gene>
    <name evidence="3" type="ORF">GQA70_11630</name>
</gene>
<keyword evidence="2" id="KW-0028">Amino-acid biosynthesis</keyword>
<dbReference type="GO" id="GO:0016787">
    <property type="term" value="F:hydrolase activity"/>
    <property type="evidence" value="ECO:0007669"/>
    <property type="project" value="UniProtKB-KW"/>
</dbReference>
<dbReference type="EMBL" id="CP047166">
    <property type="protein sequence ID" value="QRF66903.1"/>
    <property type="molecule type" value="Genomic_DNA"/>
</dbReference>
<keyword evidence="4" id="KW-1185">Reference proteome</keyword>
<keyword evidence="3" id="KW-0378">Hydrolase</keyword>
<accession>A0ABX7F8N1</accession>
<keyword evidence="2" id="KW-0100">Branched-chain amino acid biosynthesis</keyword>
<organism evidence="3 4">
    <name type="scientific">Ponticoccus alexandrii</name>
    <dbReference type="NCBI Taxonomy" id="1943633"/>
    <lineage>
        <taxon>Bacteria</taxon>
        <taxon>Pseudomonadati</taxon>
        <taxon>Pseudomonadota</taxon>
        <taxon>Alphaproteobacteria</taxon>
        <taxon>Rhodobacterales</taxon>
        <taxon>Roseobacteraceae</taxon>
        <taxon>Ponticoccus</taxon>
    </lineage>
</organism>
<comment type="similarity">
    <text evidence="1">Belongs to the class-IV pyridoxal-phosphate-dependent aminotransferase family.</text>
</comment>
<dbReference type="PANTHER" id="PTHR42743">
    <property type="entry name" value="AMINO-ACID AMINOTRANSFERASE"/>
    <property type="match status" value="1"/>
</dbReference>
<name>A0ABX7F8N1_9RHOB</name>
<proteinExistence type="inferred from homology"/>
<evidence type="ECO:0000313" key="3">
    <source>
        <dbReference type="EMBL" id="QRF66903.1"/>
    </source>
</evidence>
<sequence>MSLNIAMWSGPRNLSTAMMYAFGARADCAVWDEPFYAAYLTLTGLDHPMRDAIIAAGEPDPARVAARCAVPADKPLFYQKHMTHHMVPGVPRDWFASVAHVFLIRHPARVLASYDQKRERATLDDIGFRQQAEIFDAVRAQGLPATVLDSADIRDAPEPMLRALCAALGVAFDPAMTRWPAGGHKDDGVWAAHWYDSVHRSTGFAGAEGPLPVLDGALAGVCAEALPYYDRMRAEALRP</sequence>
<reference evidence="3 4" key="1">
    <citation type="submission" date="2019-12" db="EMBL/GenBank/DDBJ databases">
        <title>Complete Genome Sequence of a Quorum-Sensing Bacterium,Rhodobacteraceae bacterium C31, Isolated from a marine microalgae symbiotic bacteria.</title>
        <authorList>
            <person name="Zhang Y."/>
        </authorList>
    </citation>
    <scope>NUCLEOTIDE SEQUENCE [LARGE SCALE GENOMIC DNA]</scope>
    <source>
        <strain evidence="3 4">C31</strain>
    </source>
</reference>
<dbReference type="Pfam" id="PF19798">
    <property type="entry name" value="Sulfotransfer_5"/>
    <property type="match status" value="1"/>
</dbReference>
<dbReference type="InterPro" id="IPR027417">
    <property type="entry name" value="P-loop_NTPase"/>
</dbReference>